<dbReference type="GO" id="GO:0005829">
    <property type="term" value="C:cytosol"/>
    <property type="evidence" value="ECO:0007669"/>
    <property type="project" value="TreeGrafter"/>
</dbReference>
<feature type="domain" description="NADPH-dependent FMN reductase-like" evidence="1">
    <location>
        <begin position="1"/>
        <end position="136"/>
    </location>
</feature>
<gene>
    <name evidence="2" type="ORF">FEV53_07825</name>
</gene>
<dbReference type="Gene3D" id="3.40.50.360">
    <property type="match status" value="1"/>
</dbReference>
<evidence type="ECO:0000259" key="1">
    <source>
        <dbReference type="Pfam" id="PF03358"/>
    </source>
</evidence>
<dbReference type="EMBL" id="VFSV01000010">
    <property type="protein sequence ID" value="TRD21644.1"/>
    <property type="molecule type" value="Genomic_DNA"/>
</dbReference>
<dbReference type="PANTHER" id="PTHR30543">
    <property type="entry name" value="CHROMATE REDUCTASE"/>
    <property type="match status" value="1"/>
</dbReference>
<dbReference type="GO" id="GO:0016491">
    <property type="term" value="F:oxidoreductase activity"/>
    <property type="evidence" value="ECO:0007669"/>
    <property type="project" value="InterPro"/>
</dbReference>
<proteinExistence type="predicted"/>
<evidence type="ECO:0000313" key="3">
    <source>
        <dbReference type="Proteomes" id="UP000318590"/>
    </source>
</evidence>
<dbReference type="GO" id="GO:0010181">
    <property type="term" value="F:FMN binding"/>
    <property type="evidence" value="ECO:0007669"/>
    <property type="project" value="TreeGrafter"/>
</dbReference>
<dbReference type="InterPro" id="IPR005025">
    <property type="entry name" value="FMN_Rdtase-like_dom"/>
</dbReference>
<dbReference type="RefSeq" id="WP_142834254.1">
    <property type="nucleotide sequence ID" value="NZ_VFSV01000010.1"/>
</dbReference>
<reference evidence="2 3" key="1">
    <citation type="submission" date="2019-06" db="EMBL/GenBank/DDBJ databases">
        <title>Paenimaribius caenipelagi gen. nov., sp. nov., isolated from a tidal flat.</title>
        <authorList>
            <person name="Yoon J.-H."/>
        </authorList>
    </citation>
    <scope>NUCLEOTIDE SEQUENCE [LARGE SCALE GENOMIC DNA]</scope>
    <source>
        <strain evidence="2 3">JBTF-M29</strain>
    </source>
</reference>
<name>A0A547Q5I6_9RHOB</name>
<dbReference type="InterPro" id="IPR050712">
    <property type="entry name" value="NAD(P)H-dep_reductase"/>
</dbReference>
<dbReference type="OrthoDB" id="9812295at2"/>
<evidence type="ECO:0000313" key="2">
    <source>
        <dbReference type="EMBL" id="TRD21644.1"/>
    </source>
</evidence>
<dbReference type="SUPFAM" id="SSF52218">
    <property type="entry name" value="Flavoproteins"/>
    <property type="match status" value="1"/>
</dbReference>
<dbReference type="PANTHER" id="PTHR30543:SF21">
    <property type="entry name" value="NAD(P)H-DEPENDENT FMN REDUCTASE LOT6"/>
    <property type="match status" value="1"/>
</dbReference>
<dbReference type="InterPro" id="IPR029039">
    <property type="entry name" value="Flavoprotein-like_sf"/>
</dbReference>
<dbReference type="Pfam" id="PF03358">
    <property type="entry name" value="FMN_red"/>
    <property type="match status" value="1"/>
</dbReference>
<sequence>MKILAFGASTSRDSINAKLATLAANRFKAQHAADAEIMTVDLNDYEMPLYSIDRETADGIPANAHALFEKIGSADALIISFAEHNGNYTAAWKNSFDWMSRIDGKVYQDRPMVILATSPGPGGATSVLNLAENSAQFFGTEIKGKLSVPVWNEAYDAENDTLTSDTLLSALDEALSALAG</sequence>
<dbReference type="AlphaFoldDB" id="A0A547Q5I6"/>
<comment type="caution">
    <text evidence="2">The sequence shown here is derived from an EMBL/GenBank/DDBJ whole genome shotgun (WGS) entry which is preliminary data.</text>
</comment>
<protein>
    <submittedName>
        <fullName evidence="2">NAD(P)H-dependent oxidoreductase</fullName>
    </submittedName>
</protein>
<accession>A0A547Q5I6</accession>
<keyword evidence="3" id="KW-1185">Reference proteome</keyword>
<organism evidence="2 3">
    <name type="scientific">Palleronia caenipelagi</name>
    <dbReference type="NCBI Taxonomy" id="2489174"/>
    <lineage>
        <taxon>Bacteria</taxon>
        <taxon>Pseudomonadati</taxon>
        <taxon>Pseudomonadota</taxon>
        <taxon>Alphaproteobacteria</taxon>
        <taxon>Rhodobacterales</taxon>
        <taxon>Roseobacteraceae</taxon>
        <taxon>Palleronia</taxon>
    </lineage>
</organism>
<dbReference type="Proteomes" id="UP000318590">
    <property type="component" value="Unassembled WGS sequence"/>
</dbReference>